<protein>
    <recommendedName>
        <fullName evidence="5">HTH tetR-type domain-containing protein</fullName>
    </recommendedName>
</protein>
<dbReference type="InterPro" id="IPR009057">
    <property type="entry name" value="Homeodomain-like_sf"/>
</dbReference>
<dbReference type="SUPFAM" id="SSF46689">
    <property type="entry name" value="Homeodomain-like"/>
    <property type="match status" value="1"/>
</dbReference>
<keyword evidence="1" id="KW-0805">Transcription regulation</keyword>
<dbReference type="PANTHER" id="PTHR30055">
    <property type="entry name" value="HTH-TYPE TRANSCRIPTIONAL REGULATOR RUTR"/>
    <property type="match status" value="1"/>
</dbReference>
<keyword evidence="3" id="KW-0804">Transcription</keyword>
<proteinExistence type="predicted"/>
<dbReference type="PRINTS" id="PR00455">
    <property type="entry name" value="HTHTETR"/>
</dbReference>
<feature type="domain" description="HTH tetR-type" evidence="5">
    <location>
        <begin position="18"/>
        <end position="78"/>
    </location>
</feature>
<feature type="DNA-binding region" description="H-T-H motif" evidence="4">
    <location>
        <begin position="41"/>
        <end position="60"/>
    </location>
</feature>
<dbReference type="Proteomes" id="UP001500822">
    <property type="component" value="Unassembled WGS sequence"/>
</dbReference>
<dbReference type="EMBL" id="BAABIE010000013">
    <property type="protein sequence ID" value="GAA4754433.1"/>
    <property type="molecule type" value="Genomic_DNA"/>
</dbReference>
<keyword evidence="2 4" id="KW-0238">DNA-binding</keyword>
<reference evidence="7" key="1">
    <citation type="journal article" date="2019" name="Int. J. Syst. Evol. Microbiol.">
        <title>The Global Catalogue of Microorganisms (GCM) 10K type strain sequencing project: providing services to taxonomists for standard genome sequencing and annotation.</title>
        <authorList>
            <consortium name="The Broad Institute Genomics Platform"/>
            <consortium name="The Broad Institute Genome Sequencing Center for Infectious Disease"/>
            <person name="Wu L."/>
            <person name="Ma J."/>
        </authorList>
    </citation>
    <scope>NUCLEOTIDE SEQUENCE [LARGE SCALE GENOMIC DNA]</scope>
    <source>
        <strain evidence="7">JCM 18077</strain>
    </source>
</reference>
<evidence type="ECO:0000313" key="7">
    <source>
        <dbReference type="Proteomes" id="UP001500822"/>
    </source>
</evidence>
<dbReference type="Pfam" id="PF00440">
    <property type="entry name" value="TetR_N"/>
    <property type="match status" value="1"/>
</dbReference>
<evidence type="ECO:0000256" key="4">
    <source>
        <dbReference type="PROSITE-ProRule" id="PRU00335"/>
    </source>
</evidence>
<name>A0ABP8ZEU3_9ACTN</name>
<keyword evidence="7" id="KW-1185">Reference proteome</keyword>
<dbReference type="InterPro" id="IPR050109">
    <property type="entry name" value="HTH-type_TetR-like_transc_reg"/>
</dbReference>
<dbReference type="Gene3D" id="1.10.357.10">
    <property type="entry name" value="Tetracycline Repressor, domain 2"/>
    <property type="match status" value="1"/>
</dbReference>
<gene>
    <name evidence="6" type="ORF">GCM10023217_27570</name>
</gene>
<evidence type="ECO:0000259" key="5">
    <source>
        <dbReference type="PROSITE" id="PS50977"/>
    </source>
</evidence>
<evidence type="ECO:0000313" key="6">
    <source>
        <dbReference type="EMBL" id="GAA4754433.1"/>
    </source>
</evidence>
<evidence type="ECO:0000256" key="3">
    <source>
        <dbReference type="ARBA" id="ARBA00023163"/>
    </source>
</evidence>
<organism evidence="6 7">
    <name type="scientific">Gordonia alkaliphila</name>
    <dbReference type="NCBI Taxonomy" id="1053547"/>
    <lineage>
        <taxon>Bacteria</taxon>
        <taxon>Bacillati</taxon>
        <taxon>Actinomycetota</taxon>
        <taxon>Actinomycetes</taxon>
        <taxon>Mycobacteriales</taxon>
        <taxon>Gordoniaceae</taxon>
        <taxon>Gordonia</taxon>
    </lineage>
</organism>
<comment type="caution">
    <text evidence="6">The sequence shown here is derived from an EMBL/GenBank/DDBJ whole genome shotgun (WGS) entry which is preliminary data.</text>
</comment>
<evidence type="ECO:0000256" key="1">
    <source>
        <dbReference type="ARBA" id="ARBA00023015"/>
    </source>
</evidence>
<dbReference type="RefSeq" id="WP_246991037.1">
    <property type="nucleotide sequence ID" value="NZ_BAABIE010000013.1"/>
</dbReference>
<sequence length="214" mass="23274">MQESAEVATVGVRDRKRAETFRRIHEAAVELTLRDGLATATVTDIAERAGISRRTFFNYFPCKEDAVLGLSEPQIPAHAIEAFLHPALPPSDGDTPGKERFRQALELTVTTMASLGSSASPQVHAIAAANSELFDRVREHRDATQELLVNVLTERISEENRSENTADSARALLLLAGAVLRFAHADNPGILENPDPAAIKKAISTFIEALKDIP</sequence>
<dbReference type="InterPro" id="IPR001647">
    <property type="entry name" value="HTH_TetR"/>
</dbReference>
<accession>A0ABP8ZEU3</accession>
<dbReference type="PROSITE" id="PS50977">
    <property type="entry name" value="HTH_TETR_2"/>
    <property type="match status" value="1"/>
</dbReference>
<dbReference type="PANTHER" id="PTHR30055:SF238">
    <property type="entry name" value="MYCOFACTOCIN BIOSYNTHESIS TRANSCRIPTIONAL REGULATOR MFTR-RELATED"/>
    <property type="match status" value="1"/>
</dbReference>
<evidence type="ECO:0000256" key="2">
    <source>
        <dbReference type="ARBA" id="ARBA00023125"/>
    </source>
</evidence>